<dbReference type="EMBL" id="CAFZ01000315">
    <property type="protein sequence ID" value="CCA74458.1"/>
    <property type="molecule type" value="Genomic_DNA"/>
</dbReference>
<gene>
    <name evidence="2" type="ORF">PIIN_08411</name>
</gene>
<accession>G4TT15</accession>
<feature type="compositionally biased region" description="Basic and acidic residues" evidence="1">
    <location>
        <begin position="249"/>
        <end position="258"/>
    </location>
</feature>
<comment type="caution">
    <text evidence="2">The sequence shown here is derived from an EMBL/GenBank/DDBJ whole genome shotgun (WGS) entry which is preliminary data.</text>
</comment>
<keyword evidence="3" id="KW-1185">Reference proteome</keyword>
<proteinExistence type="predicted"/>
<dbReference type="InParanoid" id="G4TT15"/>
<feature type="compositionally biased region" description="Low complexity" evidence="1">
    <location>
        <begin position="138"/>
        <end position="160"/>
    </location>
</feature>
<reference evidence="2 3" key="1">
    <citation type="journal article" date="2011" name="PLoS Pathog.">
        <title>Endophytic Life Strategies Decoded by Genome and Transcriptome Analyses of the Mutualistic Root Symbiont Piriformospora indica.</title>
        <authorList>
            <person name="Zuccaro A."/>
            <person name="Lahrmann U."/>
            <person name="Guldener U."/>
            <person name="Langen G."/>
            <person name="Pfiffi S."/>
            <person name="Biedenkopf D."/>
            <person name="Wong P."/>
            <person name="Samans B."/>
            <person name="Grimm C."/>
            <person name="Basiewicz M."/>
            <person name="Murat C."/>
            <person name="Martin F."/>
            <person name="Kogel K.H."/>
        </authorList>
    </citation>
    <scope>NUCLEOTIDE SEQUENCE [LARGE SCALE GENOMIC DNA]</scope>
    <source>
        <strain evidence="2 3">DSM 11827</strain>
    </source>
</reference>
<sequence length="306" mass="33149">MPTKQAKSKAASFDPFISLAQVVHGIGRFVVVAYVANADDDPLATQLEDLGFELPNLDGKSNRDESGEQYVVFEVGQLGASPRWWSGKWTIADVRAIAVTGGVDAQQHIVDAAAQNFCEGNLYIGGILQGDEAEKESLTQSLTQTQTQTQTQSSKSSPTTGPYLSINPAGGGASHRIALHALSTKDASERVTNVLFAIFSHISTQTHEPAHLFPRPSSSTAESEEEARLGRLARENAAKNEEQMAQMREMQKKIDALEGKTITQRPVPGRTKGIPHKKPRAVQAQEFGDSDEDEGDKGPKKKKSKK</sequence>
<name>G4TT15_SERID</name>
<feature type="region of interest" description="Disordered" evidence="1">
    <location>
        <begin position="241"/>
        <end position="306"/>
    </location>
</feature>
<dbReference type="Proteomes" id="UP000007148">
    <property type="component" value="Unassembled WGS sequence"/>
</dbReference>
<protein>
    <submittedName>
        <fullName evidence="2">Uncharacterized protein</fullName>
    </submittedName>
</protein>
<feature type="region of interest" description="Disordered" evidence="1">
    <location>
        <begin position="206"/>
        <end position="226"/>
    </location>
</feature>
<dbReference type="AlphaFoldDB" id="G4TT15"/>
<evidence type="ECO:0000313" key="2">
    <source>
        <dbReference type="EMBL" id="CCA74458.1"/>
    </source>
</evidence>
<evidence type="ECO:0000313" key="3">
    <source>
        <dbReference type="Proteomes" id="UP000007148"/>
    </source>
</evidence>
<dbReference type="HOGENOM" id="CLU_909486_0_0_1"/>
<evidence type="ECO:0000256" key="1">
    <source>
        <dbReference type="SAM" id="MobiDB-lite"/>
    </source>
</evidence>
<feature type="region of interest" description="Disordered" evidence="1">
    <location>
        <begin position="135"/>
        <end position="169"/>
    </location>
</feature>
<dbReference type="OrthoDB" id="3231055at2759"/>
<organism evidence="2 3">
    <name type="scientific">Serendipita indica (strain DSM 11827)</name>
    <name type="common">Root endophyte fungus</name>
    <name type="synonym">Piriformospora indica</name>
    <dbReference type="NCBI Taxonomy" id="1109443"/>
    <lineage>
        <taxon>Eukaryota</taxon>
        <taxon>Fungi</taxon>
        <taxon>Dikarya</taxon>
        <taxon>Basidiomycota</taxon>
        <taxon>Agaricomycotina</taxon>
        <taxon>Agaricomycetes</taxon>
        <taxon>Sebacinales</taxon>
        <taxon>Serendipitaceae</taxon>
        <taxon>Serendipita</taxon>
    </lineage>
</organism>